<organism evidence="3 4">
    <name type="scientific">Lacrimispora xylanisolvens</name>
    <dbReference type="NCBI Taxonomy" id="384636"/>
    <lineage>
        <taxon>Bacteria</taxon>
        <taxon>Bacillati</taxon>
        <taxon>Bacillota</taxon>
        <taxon>Clostridia</taxon>
        <taxon>Lachnospirales</taxon>
        <taxon>Lachnospiraceae</taxon>
        <taxon>Lacrimispora</taxon>
    </lineage>
</organism>
<dbReference type="InterPro" id="IPR003675">
    <property type="entry name" value="Rce1/LyrA-like_dom"/>
</dbReference>
<evidence type="ECO:0000313" key="4">
    <source>
        <dbReference type="Proteomes" id="UP000237749"/>
    </source>
</evidence>
<name>A0A2S6HYV2_9FIRM</name>
<evidence type="ECO:0000259" key="2">
    <source>
        <dbReference type="Pfam" id="PF02517"/>
    </source>
</evidence>
<feature type="transmembrane region" description="Helical" evidence="1">
    <location>
        <begin position="257"/>
        <end position="275"/>
    </location>
</feature>
<dbReference type="OrthoDB" id="158986at2"/>
<reference evidence="3 4" key="1">
    <citation type="submission" date="2018-02" db="EMBL/GenBank/DDBJ databases">
        <title>Genomic Encyclopedia of Archaeal and Bacterial Type Strains, Phase II (KMG-II): from individual species to whole genera.</title>
        <authorList>
            <person name="Goeker M."/>
        </authorList>
    </citation>
    <scope>NUCLEOTIDE SEQUENCE [LARGE SCALE GENOMIC DNA]</scope>
    <source>
        <strain evidence="3 4">DSM 3808</strain>
    </source>
</reference>
<keyword evidence="1" id="KW-1133">Transmembrane helix</keyword>
<dbReference type="PANTHER" id="PTHR43592">
    <property type="entry name" value="CAAX AMINO TERMINAL PROTEASE"/>
    <property type="match status" value="1"/>
</dbReference>
<dbReference type="Proteomes" id="UP000237749">
    <property type="component" value="Unassembled WGS sequence"/>
</dbReference>
<feature type="transmembrane region" description="Helical" evidence="1">
    <location>
        <begin position="28"/>
        <end position="49"/>
    </location>
</feature>
<protein>
    <recommendedName>
        <fullName evidence="2">CAAX prenyl protease 2/Lysostaphin resistance protein A-like domain-containing protein</fullName>
    </recommendedName>
</protein>
<accession>A0A2S6HYV2</accession>
<keyword evidence="1" id="KW-0812">Transmembrane</keyword>
<proteinExistence type="predicted"/>
<feature type="transmembrane region" description="Helical" evidence="1">
    <location>
        <begin position="69"/>
        <end position="87"/>
    </location>
</feature>
<gene>
    <name evidence="3" type="ORF">BXY41_101396</name>
</gene>
<keyword evidence="4" id="KW-1185">Reference proteome</keyword>
<feature type="transmembrane region" description="Helical" evidence="1">
    <location>
        <begin position="295"/>
        <end position="316"/>
    </location>
</feature>
<dbReference type="PANTHER" id="PTHR43592:SF15">
    <property type="entry name" value="CAAX AMINO TERMINAL PROTEASE FAMILY PROTEIN"/>
    <property type="match status" value="1"/>
</dbReference>
<dbReference type="GO" id="GO:0004175">
    <property type="term" value="F:endopeptidase activity"/>
    <property type="evidence" value="ECO:0007669"/>
    <property type="project" value="UniProtKB-ARBA"/>
</dbReference>
<dbReference type="Pfam" id="PF02517">
    <property type="entry name" value="Rce1-like"/>
    <property type="match status" value="1"/>
</dbReference>
<dbReference type="GO" id="GO:0080120">
    <property type="term" value="P:CAAX-box protein maturation"/>
    <property type="evidence" value="ECO:0007669"/>
    <property type="project" value="UniProtKB-ARBA"/>
</dbReference>
<evidence type="ECO:0000256" key="1">
    <source>
        <dbReference type="SAM" id="Phobius"/>
    </source>
</evidence>
<sequence length="324" mass="36644">MSCDSQTNEKQWNKREIRKNTSKLVRGILLYELIMFLTVIVDITCRIIGVSRNADFNMDAVLDEAMKSGNSSIIAVILGIAFLFFYFRKSDCRKLVFYNRNKMTWRSFLILLTVFMSAQAAFSLLGGGMELGFNQFGYSILGEIENASANSSTFSMLIYVSFIGPVSEEIIFRGFIMRGFQKYGARYAVVMSAVIFGLFHGNLIQSIFAVMVGLVLGYTAMNYSIKWSILLHIINNFVFGELFTRLISGMNVSVQSMVFYAVEGAFLAGTVHLMVMNREKLREEMKETRIERGLLGVTCSSIWLLIFFAFQLYLGISGIEKLPV</sequence>
<feature type="transmembrane region" description="Helical" evidence="1">
    <location>
        <begin position="188"/>
        <end position="221"/>
    </location>
</feature>
<dbReference type="EMBL" id="PTJA01000001">
    <property type="protein sequence ID" value="PPK83333.1"/>
    <property type="molecule type" value="Genomic_DNA"/>
</dbReference>
<feature type="transmembrane region" description="Helical" evidence="1">
    <location>
        <begin position="156"/>
        <end position="176"/>
    </location>
</feature>
<evidence type="ECO:0000313" key="3">
    <source>
        <dbReference type="EMBL" id="PPK83333.1"/>
    </source>
</evidence>
<feature type="transmembrane region" description="Helical" evidence="1">
    <location>
        <begin position="108"/>
        <end position="129"/>
    </location>
</feature>
<dbReference type="RefSeq" id="WP_104434018.1">
    <property type="nucleotide sequence ID" value="NZ_PTJA01000001.1"/>
</dbReference>
<comment type="caution">
    <text evidence="3">The sequence shown here is derived from an EMBL/GenBank/DDBJ whole genome shotgun (WGS) entry which is preliminary data.</text>
</comment>
<feature type="domain" description="CAAX prenyl protease 2/Lysostaphin resistance protein A-like" evidence="2">
    <location>
        <begin position="152"/>
        <end position="238"/>
    </location>
</feature>
<keyword evidence="1" id="KW-0472">Membrane</keyword>
<dbReference type="AlphaFoldDB" id="A0A2S6HYV2"/>